<gene>
    <name evidence="1" type="ORF">SAMN06265360_107189</name>
</gene>
<dbReference type="AlphaFoldDB" id="A0A238WTF9"/>
<evidence type="ECO:0000313" key="1">
    <source>
        <dbReference type="EMBL" id="SNR49683.1"/>
    </source>
</evidence>
<proteinExistence type="predicted"/>
<accession>A0A238WTF9</accession>
<protein>
    <submittedName>
        <fullName evidence="1">Uncharacterized protein</fullName>
    </submittedName>
</protein>
<dbReference type="EMBL" id="FZNW01000007">
    <property type="protein sequence ID" value="SNR49683.1"/>
    <property type="molecule type" value="Genomic_DNA"/>
</dbReference>
<keyword evidence="2" id="KW-1185">Reference proteome</keyword>
<evidence type="ECO:0000313" key="2">
    <source>
        <dbReference type="Proteomes" id="UP000198348"/>
    </source>
</evidence>
<dbReference type="Proteomes" id="UP000198348">
    <property type="component" value="Unassembled WGS sequence"/>
</dbReference>
<organism evidence="1 2">
    <name type="scientific">Haloechinothrix alba</name>
    <dbReference type="NCBI Taxonomy" id="664784"/>
    <lineage>
        <taxon>Bacteria</taxon>
        <taxon>Bacillati</taxon>
        <taxon>Actinomycetota</taxon>
        <taxon>Actinomycetes</taxon>
        <taxon>Pseudonocardiales</taxon>
        <taxon>Pseudonocardiaceae</taxon>
        <taxon>Haloechinothrix</taxon>
    </lineage>
</organism>
<reference evidence="1 2" key="1">
    <citation type="submission" date="2017-06" db="EMBL/GenBank/DDBJ databases">
        <authorList>
            <person name="Kim H.J."/>
            <person name="Triplett B.A."/>
        </authorList>
    </citation>
    <scope>NUCLEOTIDE SEQUENCE [LARGE SCALE GENOMIC DNA]</scope>
    <source>
        <strain evidence="1 2">DSM 45207</strain>
    </source>
</reference>
<sequence length="33" mass="3794">MTPLFLTALLLLTAAITVRAVAWNESRKERRHD</sequence>
<name>A0A238WTF9_9PSEU</name>